<feature type="compositionally biased region" description="Low complexity" evidence="1">
    <location>
        <begin position="68"/>
        <end position="89"/>
    </location>
</feature>
<keyword evidence="3" id="KW-1185">Reference proteome</keyword>
<feature type="compositionally biased region" description="Basic and acidic residues" evidence="1">
    <location>
        <begin position="133"/>
        <end position="151"/>
    </location>
</feature>
<dbReference type="Proteomes" id="UP000651728">
    <property type="component" value="Unassembled WGS sequence"/>
</dbReference>
<proteinExistence type="predicted"/>
<evidence type="ECO:0000313" key="2">
    <source>
        <dbReference type="EMBL" id="GIH30421.1"/>
    </source>
</evidence>
<comment type="caution">
    <text evidence="2">The sequence shown here is derived from an EMBL/GenBank/DDBJ whole genome shotgun (WGS) entry which is preliminary data.</text>
</comment>
<feature type="region of interest" description="Disordered" evidence="1">
    <location>
        <begin position="1"/>
        <end position="250"/>
    </location>
</feature>
<gene>
    <name evidence="2" type="ORF">Mam01_05850</name>
</gene>
<organism evidence="2 3">
    <name type="scientific">Microbispora amethystogenes</name>
    <dbReference type="NCBI Taxonomy" id="1427754"/>
    <lineage>
        <taxon>Bacteria</taxon>
        <taxon>Bacillati</taxon>
        <taxon>Actinomycetota</taxon>
        <taxon>Actinomycetes</taxon>
        <taxon>Streptosporangiales</taxon>
        <taxon>Streptosporangiaceae</taxon>
        <taxon>Microbispora</taxon>
    </lineage>
</organism>
<feature type="compositionally biased region" description="Basic and acidic residues" evidence="1">
    <location>
        <begin position="94"/>
        <end position="117"/>
    </location>
</feature>
<evidence type="ECO:0000256" key="1">
    <source>
        <dbReference type="SAM" id="MobiDB-lite"/>
    </source>
</evidence>
<sequence length="342" mass="36545">MTMRTNRYDQRDEVAEQPTPETPEPLEEEARRERALDDARRDEHEGPGPVYAPSDAYVAGYRDGAVQDTDTTPDTATGTTTDDTAYGDGAVRGTGDDPDHADYADRDEADRADDRFRNAHGQAGDDVLTSSEESPHGSVHDSRRDSRRDGVEGDVLVAGDRTGDAETGASAGYEPAGYSTADGDAAGSYEDRRSHDVHHGVGDDVTTPGADQDALTSADTAADGPVAYPATQDTAYATTPDTAGTLDGPVAYPAATTNAPGTGAVLDDALEGRWREIKSGFVDDPRQSVEQADALVEEALSAFTSRREALLGQWKDNERGDTEALRLALHEYRTLLAQLTRK</sequence>
<accession>A0ABQ4F6J9</accession>
<dbReference type="EMBL" id="BOOB01000003">
    <property type="protein sequence ID" value="GIH30421.1"/>
    <property type="molecule type" value="Genomic_DNA"/>
</dbReference>
<feature type="compositionally biased region" description="Basic and acidic residues" evidence="1">
    <location>
        <begin position="1"/>
        <end position="14"/>
    </location>
</feature>
<protein>
    <submittedName>
        <fullName evidence="2">Uncharacterized protein</fullName>
    </submittedName>
</protein>
<feature type="compositionally biased region" description="Basic and acidic residues" evidence="1">
    <location>
        <begin position="189"/>
        <end position="202"/>
    </location>
</feature>
<name>A0ABQ4F6J9_9ACTN</name>
<feature type="compositionally biased region" description="Basic and acidic residues" evidence="1">
    <location>
        <begin position="28"/>
        <end position="46"/>
    </location>
</feature>
<evidence type="ECO:0000313" key="3">
    <source>
        <dbReference type="Proteomes" id="UP000651728"/>
    </source>
</evidence>
<feature type="compositionally biased region" description="Polar residues" evidence="1">
    <location>
        <begin position="231"/>
        <end position="242"/>
    </location>
</feature>
<reference evidence="2 3" key="1">
    <citation type="submission" date="2021-01" db="EMBL/GenBank/DDBJ databases">
        <title>Whole genome shotgun sequence of Microbispora amethystogenes NBRC 101907.</title>
        <authorList>
            <person name="Komaki H."/>
            <person name="Tamura T."/>
        </authorList>
    </citation>
    <scope>NUCLEOTIDE SEQUENCE [LARGE SCALE GENOMIC DNA]</scope>
    <source>
        <strain evidence="2 3">NBRC 101907</strain>
    </source>
</reference>